<sequence>MDKKFFRGRHPRGKLVRVTFFWQQADLQGQSALLTLSGTRPYEHERRRSPYTQQMFSTAYHTFSSTDRRLNPFVSHSPTPDHAFTPVKHRLVIAFSLPGARLRTTIHHFTFDLQRSRTQPHCTKNPIRSTQRHASNVRETIHICFWRVHKRTTRKERETVKTGDSARGVFKCDHSVSSACVFEA</sequence>
<proteinExistence type="predicted"/>
<accession>A0ABD0M4Z8</accession>
<organism evidence="1 2">
    <name type="scientific">Batillaria attramentaria</name>
    <dbReference type="NCBI Taxonomy" id="370345"/>
    <lineage>
        <taxon>Eukaryota</taxon>
        <taxon>Metazoa</taxon>
        <taxon>Spiralia</taxon>
        <taxon>Lophotrochozoa</taxon>
        <taxon>Mollusca</taxon>
        <taxon>Gastropoda</taxon>
        <taxon>Caenogastropoda</taxon>
        <taxon>Sorbeoconcha</taxon>
        <taxon>Cerithioidea</taxon>
        <taxon>Batillariidae</taxon>
        <taxon>Batillaria</taxon>
    </lineage>
</organism>
<evidence type="ECO:0000313" key="1">
    <source>
        <dbReference type="EMBL" id="KAK7506909.1"/>
    </source>
</evidence>
<keyword evidence="2" id="KW-1185">Reference proteome</keyword>
<protein>
    <submittedName>
        <fullName evidence="1">Uncharacterized protein</fullName>
    </submittedName>
</protein>
<evidence type="ECO:0000313" key="2">
    <source>
        <dbReference type="Proteomes" id="UP001519460"/>
    </source>
</evidence>
<dbReference type="AlphaFoldDB" id="A0ABD0M4Z8"/>
<dbReference type="EMBL" id="JACVVK020000005">
    <property type="protein sequence ID" value="KAK7506909.1"/>
    <property type="molecule type" value="Genomic_DNA"/>
</dbReference>
<dbReference type="Proteomes" id="UP001519460">
    <property type="component" value="Unassembled WGS sequence"/>
</dbReference>
<name>A0ABD0M4Z8_9CAEN</name>
<gene>
    <name evidence="1" type="ORF">BaRGS_00001760</name>
</gene>
<reference evidence="1 2" key="1">
    <citation type="journal article" date="2023" name="Sci. Data">
        <title>Genome assembly of the Korean intertidal mud-creeper Batillaria attramentaria.</title>
        <authorList>
            <person name="Patra A.K."/>
            <person name="Ho P.T."/>
            <person name="Jun S."/>
            <person name="Lee S.J."/>
            <person name="Kim Y."/>
            <person name="Won Y.J."/>
        </authorList>
    </citation>
    <scope>NUCLEOTIDE SEQUENCE [LARGE SCALE GENOMIC DNA]</scope>
    <source>
        <strain evidence="1">Wonlab-2016</strain>
    </source>
</reference>
<comment type="caution">
    <text evidence="1">The sequence shown here is derived from an EMBL/GenBank/DDBJ whole genome shotgun (WGS) entry which is preliminary data.</text>
</comment>